<dbReference type="EMBL" id="UYRV01028247">
    <property type="protein sequence ID" value="VDK82153.1"/>
    <property type="molecule type" value="Genomic_DNA"/>
</dbReference>
<gene>
    <name evidence="1" type="ORF">CGOC_LOCUS7922</name>
</gene>
<accession>A0A3P6TGE5</accession>
<organism evidence="1 2">
    <name type="scientific">Cylicostephanus goldi</name>
    <name type="common">Nematode worm</name>
    <dbReference type="NCBI Taxonomy" id="71465"/>
    <lineage>
        <taxon>Eukaryota</taxon>
        <taxon>Metazoa</taxon>
        <taxon>Ecdysozoa</taxon>
        <taxon>Nematoda</taxon>
        <taxon>Chromadorea</taxon>
        <taxon>Rhabditida</taxon>
        <taxon>Rhabditina</taxon>
        <taxon>Rhabditomorpha</taxon>
        <taxon>Strongyloidea</taxon>
        <taxon>Strongylidae</taxon>
        <taxon>Cylicostephanus</taxon>
    </lineage>
</organism>
<sequence length="171" mass="19348">MAKYFFSCKKGVCSSSKNVCRKFLFQVICVYAGSGLPNTRITCWECSSTVCSVFGLRVHMIAKHGIFIKAEDESTTEPTSKGEDLELFTATTRAINKLIGLTENGCLPVNLEERKKEALRAKMKLNQLFLRNLRLLYKSSSHKLSFINQGNNLPIMTISQQSRLWTELSRL</sequence>
<name>A0A3P6TGE5_CYLGO</name>
<evidence type="ECO:0008006" key="3">
    <source>
        <dbReference type="Google" id="ProtNLM"/>
    </source>
</evidence>
<protein>
    <recommendedName>
        <fullName evidence="3">C2H2-type domain-containing protein</fullName>
    </recommendedName>
</protein>
<dbReference type="OrthoDB" id="5871033at2759"/>
<evidence type="ECO:0000313" key="2">
    <source>
        <dbReference type="Proteomes" id="UP000271889"/>
    </source>
</evidence>
<dbReference type="Proteomes" id="UP000271889">
    <property type="component" value="Unassembled WGS sequence"/>
</dbReference>
<evidence type="ECO:0000313" key="1">
    <source>
        <dbReference type="EMBL" id="VDK82153.1"/>
    </source>
</evidence>
<proteinExistence type="predicted"/>
<dbReference type="AlphaFoldDB" id="A0A3P6TGE5"/>
<reference evidence="1 2" key="1">
    <citation type="submission" date="2018-11" db="EMBL/GenBank/DDBJ databases">
        <authorList>
            <consortium name="Pathogen Informatics"/>
        </authorList>
    </citation>
    <scope>NUCLEOTIDE SEQUENCE [LARGE SCALE GENOMIC DNA]</scope>
</reference>
<keyword evidence="2" id="KW-1185">Reference proteome</keyword>